<dbReference type="CDD" id="cd23659">
    <property type="entry name" value="USP_At3g01520-like"/>
    <property type="match status" value="1"/>
</dbReference>
<evidence type="ECO:0000313" key="3">
    <source>
        <dbReference type="Proteomes" id="UP000824469"/>
    </source>
</evidence>
<dbReference type="InterPro" id="IPR014729">
    <property type="entry name" value="Rossmann-like_a/b/a_fold"/>
</dbReference>
<name>A0AA38GU83_TAXCH</name>
<dbReference type="PRINTS" id="PR01438">
    <property type="entry name" value="UNVRSLSTRESS"/>
</dbReference>
<evidence type="ECO:0000259" key="1">
    <source>
        <dbReference type="Pfam" id="PF00582"/>
    </source>
</evidence>
<proteinExistence type="predicted"/>
<evidence type="ECO:0000313" key="2">
    <source>
        <dbReference type="EMBL" id="KAH9329033.1"/>
    </source>
</evidence>
<dbReference type="OMA" id="LGSHENG"/>
<dbReference type="SUPFAM" id="SSF52402">
    <property type="entry name" value="Adenine nucleotide alpha hydrolases-like"/>
    <property type="match status" value="1"/>
</dbReference>
<dbReference type="Proteomes" id="UP000824469">
    <property type="component" value="Unassembled WGS sequence"/>
</dbReference>
<dbReference type="Pfam" id="PF00582">
    <property type="entry name" value="Usp"/>
    <property type="match status" value="1"/>
</dbReference>
<dbReference type="InterPro" id="IPR006015">
    <property type="entry name" value="Universal_stress_UspA"/>
</dbReference>
<dbReference type="EMBL" id="JAHRHJ020000001">
    <property type="protein sequence ID" value="KAH9329033.1"/>
    <property type="molecule type" value="Genomic_DNA"/>
</dbReference>
<accession>A0AA38GU83</accession>
<feature type="domain" description="UspA" evidence="1">
    <location>
        <begin position="18"/>
        <end position="163"/>
    </location>
</feature>
<dbReference type="PANTHER" id="PTHR46553">
    <property type="entry name" value="ADENINE NUCLEOTIDE ALPHA HYDROLASES-LIKE SUPERFAMILY PROTEIN"/>
    <property type="match status" value="1"/>
</dbReference>
<dbReference type="AlphaFoldDB" id="A0AA38GU83"/>
<keyword evidence="3" id="KW-1185">Reference proteome</keyword>
<sequence length="172" mass="19428">MEVGKTESIPMEEENQKRVILVGMDGSRESTHALQWVLQDFCTEPYNIIIIHAQPTASRMTRALAAYFRKCSRSLKTFEEGVKKNTEDIFARAMKECTEKNVAPELKAVTGDARNVLCKAVEQYSAEMLVLGSHENGFTKRLLCRSVIDHCAHHARCFVALVKKKGAWIILN</sequence>
<protein>
    <recommendedName>
        <fullName evidence="1">UspA domain-containing protein</fullName>
    </recommendedName>
</protein>
<dbReference type="Gene3D" id="3.40.50.620">
    <property type="entry name" value="HUPs"/>
    <property type="match status" value="1"/>
</dbReference>
<dbReference type="InterPro" id="IPR006016">
    <property type="entry name" value="UspA"/>
</dbReference>
<gene>
    <name evidence="2" type="ORF">KI387_001141</name>
</gene>
<reference evidence="2 3" key="1">
    <citation type="journal article" date="2021" name="Nat. Plants">
        <title>The Taxus genome provides insights into paclitaxel biosynthesis.</title>
        <authorList>
            <person name="Xiong X."/>
            <person name="Gou J."/>
            <person name="Liao Q."/>
            <person name="Li Y."/>
            <person name="Zhou Q."/>
            <person name="Bi G."/>
            <person name="Li C."/>
            <person name="Du R."/>
            <person name="Wang X."/>
            <person name="Sun T."/>
            <person name="Guo L."/>
            <person name="Liang H."/>
            <person name="Lu P."/>
            <person name="Wu Y."/>
            <person name="Zhang Z."/>
            <person name="Ro D.K."/>
            <person name="Shang Y."/>
            <person name="Huang S."/>
            <person name="Yan J."/>
        </authorList>
    </citation>
    <scope>NUCLEOTIDE SEQUENCE [LARGE SCALE GENOMIC DNA]</scope>
    <source>
        <strain evidence="2">Ta-2019</strain>
    </source>
</reference>
<organism evidence="2 3">
    <name type="scientific">Taxus chinensis</name>
    <name type="common">Chinese yew</name>
    <name type="synonym">Taxus wallichiana var. chinensis</name>
    <dbReference type="NCBI Taxonomy" id="29808"/>
    <lineage>
        <taxon>Eukaryota</taxon>
        <taxon>Viridiplantae</taxon>
        <taxon>Streptophyta</taxon>
        <taxon>Embryophyta</taxon>
        <taxon>Tracheophyta</taxon>
        <taxon>Spermatophyta</taxon>
        <taxon>Pinopsida</taxon>
        <taxon>Pinidae</taxon>
        <taxon>Conifers II</taxon>
        <taxon>Cupressales</taxon>
        <taxon>Taxaceae</taxon>
        <taxon>Taxus</taxon>
    </lineage>
</organism>
<dbReference type="PANTHER" id="PTHR46553:SF3">
    <property type="entry name" value="ADENINE NUCLEOTIDE ALPHA HYDROLASES-LIKE SUPERFAMILY PROTEIN"/>
    <property type="match status" value="1"/>
</dbReference>
<comment type="caution">
    <text evidence="2">The sequence shown here is derived from an EMBL/GenBank/DDBJ whole genome shotgun (WGS) entry which is preliminary data.</text>
</comment>